<sequence length="94" mass="11135">MFSIVEFEFDKEIVNEVAVAPSCWIKGDYCLWPPFRNPDSIRAAVRKCELSQKTSNWKSWKIVRVMKSFVMWIPKNVFRNGHNLFRLNLALISR</sequence>
<comment type="caution">
    <text evidence="1">The sequence shown here is derived from an EMBL/GenBank/DDBJ whole genome shotgun (WGS) entry which is preliminary data.</text>
</comment>
<reference evidence="1" key="1">
    <citation type="submission" date="2021-06" db="EMBL/GenBank/DDBJ databases">
        <authorList>
            <person name="Hodson N. C."/>
            <person name="Mongue J. A."/>
            <person name="Jaron S. K."/>
        </authorList>
    </citation>
    <scope>NUCLEOTIDE SEQUENCE</scope>
</reference>
<dbReference type="EMBL" id="CAJVCH010166468">
    <property type="protein sequence ID" value="CAG7728664.1"/>
    <property type="molecule type" value="Genomic_DNA"/>
</dbReference>
<gene>
    <name evidence="1" type="ORF">AFUS01_LOCUS17426</name>
</gene>
<evidence type="ECO:0000313" key="2">
    <source>
        <dbReference type="Proteomes" id="UP000708208"/>
    </source>
</evidence>
<proteinExistence type="predicted"/>
<dbReference type="AlphaFoldDB" id="A0A8J2K2I3"/>
<protein>
    <submittedName>
        <fullName evidence="1">Uncharacterized protein</fullName>
    </submittedName>
</protein>
<dbReference type="Proteomes" id="UP000708208">
    <property type="component" value="Unassembled WGS sequence"/>
</dbReference>
<name>A0A8J2K2I3_9HEXA</name>
<organism evidence="1 2">
    <name type="scientific">Allacma fusca</name>
    <dbReference type="NCBI Taxonomy" id="39272"/>
    <lineage>
        <taxon>Eukaryota</taxon>
        <taxon>Metazoa</taxon>
        <taxon>Ecdysozoa</taxon>
        <taxon>Arthropoda</taxon>
        <taxon>Hexapoda</taxon>
        <taxon>Collembola</taxon>
        <taxon>Symphypleona</taxon>
        <taxon>Sminthuridae</taxon>
        <taxon>Allacma</taxon>
    </lineage>
</organism>
<evidence type="ECO:0000313" key="1">
    <source>
        <dbReference type="EMBL" id="CAG7728664.1"/>
    </source>
</evidence>
<accession>A0A8J2K2I3</accession>
<keyword evidence="2" id="KW-1185">Reference proteome</keyword>